<dbReference type="Gene3D" id="1.10.10.10">
    <property type="entry name" value="Winged helix-like DNA-binding domain superfamily/Winged helix DNA-binding domain"/>
    <property type="match status" value="1"/>
</dbReference>
<dbReference type="Gene3D" id="3.30.1490.190">
    <property type="match status" value="1"/>
</dbReference>
<gene>
    <name evidence="7" type="ORF">U7230_00335</name>
</gene>
<keyword evidence="4" id="KW-0805">Transcription regulation</keyword>
<organism evidence="7 8">
    <name type="scientific">Carboxydichorda subterranea</name>
    <dbReference type="NCBI Taxonomy" id="3109565"/>
    <lineage>
        <taxon>Bacteria</taxon>
        <taxon>Bacillati</taxon>
        <taxon>Bacillota</taxon>
        <taxon>Limnochordia</taxon>
        <taxon>Limnochordales</taxon>
        <taxon>Geochordaceae</taxon>
        <taxon>Carboxydichorda</taxon>
    </lineage>
</organism>
<keyword evidence="2" id="KW-0678">Repressor</keyword>
<keyword evidence="3" id="KW-0862">Zinc</keyword>
<dbReference type="InterPro" id="IPR043135">
    <property type="entry name" value="Fur_C"/>
</dbReference>
<keyword evidence="8" id="KW-1185">Reference proteome</keyword>
<dbReference type="PANTHER" id="PTHR33202:SF7">
    <property type="entry name" value="FERRIC UPTAKE REGULATION PROTEIN"/>
    <property type="match status" value="1"/>
</dbReference>
<evidence type="ECO:0000313" key="8">
    <source>
        <dbReference type="Proteomes" id="UP001332192"/>
    </source>
</evidence>
<dbReference type="Pfam" id="PF01475">
    <property type="entry name" value="FUR"/>
    <property type="match status" value="1"/>
</dbReference>
<dbReference type="Proteomes" id="UP001332192">
    <property type="component" value="Chromosome"/>
</dbReference>
<evidence type="ECO:0000256" key="5">
    <source>
        <dbReference type="ARBA" id="ARBA00023125"/>
    </source>
</evidence>
<keyword evidence="5" id="KW-0238">DNA-binding</keyword>
<reference evidence="7 8" key="1">
    <citation type="journal article" date="2024" name="Front. Microbiol.">
        <title>Novel thermophilic genera Geochorda gen. nov. and Carboxydochorda gen. nov. from the deep terrestrial subsurface reveal the ecophysiological diversity in the class Limnochordia.</title>
        <authorList>
            <person name="Karnachuk O.V."/>
            <person name="Lukina A.P."/>
            <person name="Avakyan M.R."/>
            <person name="Kadnikov V.V."/>
            <person name="Begmatov S."/>
            <person name="Beletsky A.V."/>
            <person name="Vlasova K.G."/>
            <person name="Novikov A.A."/>
            <person name="Shcherbakova V.A."/>
            <person name="Mardanov A.V."/>
            <person name="Ravin N.V."/>
        </authorList>
    </citation>
    <scope>NUCLEOTIDE SEQUENCE [LARGE SCALE GENOMIC DNA]</scope>
    <source>
        <strain evidence="7 8">L945</strain>
    </source>
</reference>
<protein>
    <submittedName>
        <fullName evidence="7">Fur family transcriptional regulator</fullName>
    </submittedName>
</protein>
<dbReference type="EMBL" id="CP141615">
    <property type="protein sequence ID" value="WRP17501.1"/>
    <property type="molecule type" value="Genomic_DNA"/>
</dbReference>
<evidence type="ECO:0000256" key="3">
    <source>
        <dbReference type="ARBA" id="ARBA00022833"/>
    </source>
</evidence>
<dbReference type="SUPFAM" id="SSF46785">
    <property type="entry name" value="Winged helix' DNA-binding domain"/>
    <property type="match status" value="1"/>
</dbReference>
<proteinExistence type="inferred from homology"/>
<comment type="similarity">
    <text evidence="1">Belongs to the Fur family.</text>
</comment>
<dbReference type="PANTHER" id="PTHR33202">
    <property type="entry name" value="ZINC UPTAKE REGULATION PROTEIN"/>
    <property type="match status" value="1"/>
</dbReference>
<accession>A0ABZ1BXH4</accession>
<dbReference type="RefSeq" id="WP_324716771.1">
    <property type="nucleotide sequence ID" value="NZ_CP141615.1"/>
</dbReference>
<name>A0ABZ1BXH4_9FIRM</name>
<dbReference type="InterPro" id="IPR036390">
    <property type="entry name" value="WH_DNA-bd_sf"/>
</dbReference>
<dbReference type="InterPro" id="IPR036388">
    <property type="entry name" value="WH-like_DNA-bd_sf"/>
</dbReference>
<evidence type="ECO:0000256" key="1">
    <source>
        <dbReference type="ARBA" id="ARBA00007957"/>
    </source>
</evidence>
<dbReference type="CDD" id="cd07153">
    <property type="entry name" value="Fur_like"/>
    <property type="match status" value="1"/>
</dbReference>
<keyword evidence="6" id="KW-0804">Transcription</keyword>
<evidence type="ECO:0000256" key="6">
    <source>
        <dbReference type="ARBA" id="ARBA00023163"/>
    </source>
</evidence>
<evidence type="ECO:0000256" key="4">
    <source>
        <dbReference type="ARBA" id="ARBA00023015"/>
    </source>
</evidence>
<sequence>MAHDGKAHEQTVSSMLQALKAAGYRVTAARRAVVEAMQSSGHRSAREVVEEVRRRHPGVGRASVYRTLAILSKVCAVQPSLLGTTRAHYSAADQGSHHHFICNRCHRVIEFDECTAAGMVGDIEQRLGVRIQGHLLEFYGLCRSCLAAM</sequence>
<evidence type="ECO:0000313" key="7">
    <source>
        <dbReference type="EMBL" id="WRP17501.1"/>
    </source>
</evidence>
<dbReference type="InterPro" id="IPR002481">
    <property type="entry name" value="FUR"/>
</dbReference>
<evidence type="ECO:0000256" key="2">
    <source>
        <dbReference type="ARBA" id="ARBA00022491"/>
    </source>
</evidence>